<dbReference type="Proteomes" id="UP001519291">
    <property type="component" value="Unassembled WGS sequence"/>
</dbReference>
<protein>
    <submittedName>
        <fullName evidence="3">3-oxoacyl-[acyl-carrier-protein] synthase-3</fullName>
        <ecNumber evidence="3">2.3.1.180</ecNumber>
    </submittedName>
</protein>
<dbReference type="InterPro" id="IPR013751">
    <property type="entry name" value="ACP_syn_III_N"/>
</dbReference>
<dbReference type="GeneID" id="91572831"/>
<accession>A0ABS4YCK2</accession>
<feature type="domain" description="Beta-ketoacyl-[acyl-carrier-protein] synthase III N-terminal" evidence="2">
    <location>
        <begin position="113"/>
        <end position="174"/>
    </location>
</feature>
<organism evidence="3 4">
    <name type="scientific">Streptomyces syringium</name>
    <dbReference type="NCBI Taxonomy" id="76729"/>
    <lineage>
        <taxon>Bacteria</taxon>
        <taxon>Bacillati</taxon>
        <taxon>Actinomycetota</taxon>
        <taxon>Actinomycetes</taxon>
        <taxon>Kitasatosporales</taxon>
        <taxon>Streptomycetaceae</taxon>
        <taxon>Streptomyces</taxon>
    </lineage>
</organism>
<dbReference type="RefSeq" id="WP_209517885.1">
    <property type="nucleotide sequence ID" value="NZ_JAGIOH010000001.1"/>
</dbReference>
<keyword evidence="4" id="KW-1185">Reference proteome</keyword>
<dbReference type="CDD" id="cd00827">
    <property type="entry name" value="init_cond_enzymes"/>
    <property type="match status" value="1"/>
</dbReference>
<evidence type="ECO:0000256" key="1">
    <source>
        <dbReference type="ARBA" id="ARBA00022490"/>
    </source>
</evidence>
<reference evidence="3 4" key="1">
    <citation type="submission" date="2021-03" db="EMBL/GenBank/DDBJ databases">
        <title>Sequencing the genomes of 1000 actinobacteria strains.</title>
        <authorList>
            <person name="Klenk H.-P."/>
        </authorList>
    </citation>
    <scope>NUCLEOTIDE SEQUENCE [LARGE SCALE GENOMIC DNA]</scope>
    <source>
        <strain evidence="3 4">DSM 41480</strain>
    </source>
</reference>
<evidence type="ECO:0000259" key="2">
    <source>
        <dbReference type="Pfam" id="PF08545"/>
    </source>
</evidence>
<dbReference type="GO" id="GO:0033818">
    <property type="term" value="F:beta-ketoacyl-acyl-carrier-protein synthase III activity"/>
    <property type="evidence" value="ECO:0007669"/>
    <property type="project" value="UniProtKB-EC"/>
</dbReference>
<evidence type="ECO:0000313" key="4">
    <source>
        <dbReference type="Proteomes" id="UP001519291"/>
    </source>
</evidence>
<dbReference type="SUPFAM" id="SSF53901">
    <property type="entry name" value="Thiolase-like"/>
    <property type="match status" value="2"/>
</dbReference>
<proteinExistence type="predicted"/>
<keyword evidence="1" id="KW-0963">Cytoplasm</keyword>
<name>A0ABS4YCK2_9ACTN</name>
<dbReference type="InterPro" id="IPR016039">
    <property type="entry name" value="Thiolase-like"/>
</dbReference>
<comment type="caution">
    <text evidence="3">The sequence shown here is derived from an EMBL/GenBank/DDBJ whole genome shotgun (WGS) entry which is preliminary data.</text>
</comment>
<dbReference type="EC" id="2.3.1.180" evidence="3"/>
<dbReference type="EMBL" id="JAGIOH010000001">
    <property type="protein sequence ID" value="MBP2406518.1"/>
    <property type="molecule type" value="Genomic_DNA"/>
</dbReference>
<gene>
    <name evidence="3" type="ORF">JO379_005987</name>
</gene>
<keyword evidence="3" id="KW-0012">Acyltransferase</keyword>
<keyword evidence="3" id="KW-0808">Transferase</keyword>
<dbReference type="Gene3D" id="3.40.47.10">
    <property type="match status" value="2"/>
</dbReference>
<sequence>MRIDSRVGLASAALWLPAGRCTTEDALVDGVLTADQDVPPGVDSVPEGQGESAEDMAAQAVLRALAGADRPMSDVDLLAYAWAVRCAEHPYSPPHRLAKQLSAGDCLPVGLLQGCNGGAAAVETAVTRMLTDERVRVAVAVTSDTFAAYGSRRWTEPTMMVVGDGAAAVVLVRGPGRLALVAMATSGHTCADIMEAGQDIRVRAPGAGGFAARPSDRSLSEAAHSVEYLGHCVNRAVRHALADAGLEAGDPGISAVLLPRLADPFTESFVRPALPEPLRSKARIPDPHTGHLGAGDTLANLEYALRCAMPAPGEHLLVVNGGQGVAASCLVLAPGTG</sequence>
<dbReference type="Pfam" id="PF08545">
    <property type="entry name" value="ACP_syn_III"/>
    <property type="match status" value="1"/>
</dbReference>
<evidence type="ECO:0000313" key="3">
    <source>
        <dbReference type="EMBL" id="MBP2406518.1"/>
    </source>
</evidence>